<proteinExistence type="predicted"/>
<name>A0A0P0CVM5_9FLAO</name>
<dbReference type="EMBL" id="CP012898">
    <property type="protein sequence ID" value="ALJ04476.1"/>
    <property type="molecule type" value="Genomic_DNA"/>
</dbReference>
<accession>A0A0P0CVM5</accession>
<keyword evidence="2" id="KW-1185">Reference proteome</keyword>
<evidence type="ECO:0000313" key="1">
    <source>
        <dbReference type="EMBL" id="ALJ04476.1"/>
    </source>
</evidence>
<gene>
    <name evidence="1" type="ORF">APS56_04675</name>
</gene>
<sequence length="63" mass="7150">MKDNFQQINSIKKVVIVTPQIYQHLKTLINIKNCESGLNPVEVTDGNKGFKKLKPFFVSCISL</sequence>
<dbReference type="AlphaFoldDB" id="A0A0P0CVM5"/>
<protein>
    <submittedName>
        <fullName evidence="1">Uncharacterized protein</fullName>
    </submittedName>
</protein>
<dbReference type="KEGG" id="ahz:APS56_04675"/>
<organism evidence="1 2">
    <name type="scientific">Pseudalgibacter alginicilyticus</name>
    <dbReference type="NCBI Taxonomy" id="1736674"/>
    <lineage>
        <taxon>Bacteria</taxon>
        <taxon>Pseudomonadati</taxon>
        <taxon>Bacteroidota</taxon>
        <taxon>Flavobacteriia</taxon>
        <taxon>Flavobacteriales</taxon>
        <taxon>Flavobacteriaceae</taxon>
        <taxon>Pseudalgibacter</taxon>
    </lineage>
</organism>
<evidence type="ECO:0000313" key="2">
    <source>
        <dbReference type="Proteomes" id="UP000057981"/>
    </source>
</evidence>
<dbReference type="Proteomes" id="UP000057981">
    <property type="component" value="Chromosome"/>
</dbReference>
<reference evidence="1 2" key="1">
    <citation type="submission" date="2015-10" db="EMBL/GenBank/DDBJ databases">
        <authorList>
            <person name="Gilbert D.G."/>
        </authorList>
    </citation>
    <scope>NUCLEOTIDE SEQUENCE [LARGE SCALE GENOMIC DNA]</scope>
    <source>
        <strain evidence="2">HZ-22</strain>
    </source>
</reference>